<dbReference type="Proteomes" id="UP000747110">
    <property type="component" value="Unassembled WGS sequence"/>
</dbReference>
<dbReference type="OrthoDB" id="533997at2759"/>
<gene>
    <name evidence="2" type="ORF">Vretifemale_17</name>
    <name evidence="3" type="ORF">Vretimale_17395</name>
</gene>
<evidence type="ECO:0000313" key="4">
    <source>
        <dbReference type="Proteomes" id="UP000747110"/>
    </source>
</evidence>
<evidence type="ECO:0000313" key="2">
    <source>
        <dbReference type="EMBL" id="GIL69021.1"/>
    </source>
</evidence>
<comment type="caution">
    <text evidence="2">The sequence shown here is derived from an EMBL/GenBank/DDBJ whole genome shotgun (WGS) entry which is preliminary data.</text>
</comment>
<evidence type="ECO:0000256" key="1">
    <source>
        <dbReference type="SAM" id="MobiDB-lite"/>
    </source>
</evidence>
<organism evidence="2 4">
    <name type="scientific">Volvox reticuliferus</name>
    <dbReference type="NCBI Taxonomy" id="1737510"/>
    <lineage>
        <taxon>Eukaryota</taxon>
        <taxon>Viridiplantae</taxon>
        <taxon>Chlorophyta</taxon>
        <taxon>core chlorophytes</taxon>
        <taxon>Chlorophyceae</taxon>
        <taxon>CS clade</taxon>
        <taxon>Chlamydomonadales</taxon>
        <taxon>Volvocaceae</taxon>
        <taxon>Volvox</taxon>
    </lineage>
</organism>
<accession>A0A8J4FC51</accession>
<feature type="region of interest" description="Disordered" evidence="1">
    <location>
        <begin position="101"/>
        <end position="121"/>
    </location>
</feature>
<feature type="region of interest" description="Disordered" evidence="1">
    <location>
        <begin position="58"/>
        <end position="80"/>
    </location>
</feature>
<name>A0A8J4FC51_9CHLO</name>
<dbReference type="EMBL" id="BNCQ01000056">
    <property type="protein sequence ID" value="GIM14446.1"/>
    <property type="molecule type" value="Genomic_DNA"/>
</dbReference>
<protein>
    <submittedName>
        <fullName evidence="2">Uncharacterized protein</fullName>
    </submittedName>
</protein>
<dbReference type="EMBL" id="BNCP01000001">
    <property type="protein sequence ID" value="GIL69021.1"/>
    <property type="molecule type" value="Genomic_DNA"/>
</dbReference>
<dbReference type="AlphaFoldDB" id="A0A8J4FC51"/>
<evidence type="ECO:0000313" key="3">
    <source>
        <dbReference type="EMBL" id="GIM14446.1"/>
    </source>
</evidence>
<proteinExistence type="predicted"/>
<keyword evidence="4" id="KW-1185">Reference proteome</keyword>
<feature type="compositionally biased region" description="Basic residues" evidence="1">
    <location>
        <begin position="58"/>
        <end position="69"/>
    </location>
</feature>
<reference evidence="2" key="1">
    <citation type="journal article" date="2021" name="Proc. Natl. Acad. Sci. U.S.A.">
        <title>Three genomes in the algal genus Volvox reveal the fate of a haploid sex-determining region after a transition to homothallism.</title>
        <authorList>
            <person name="Yamamoto K."/>
            <person name="Hamaji T."/>
            <person name="Kawai-Toyooka H."/>
            <person name="Matsuzaki R."/>
            <person name="Takahashi F."/>
            <person name="Nishimura Y."/>
            <person name="Kawachi M."/>
            <person name="Noguchi H."/>
            <person name="Minakuchi Y."/>
            <person name="Umen J.G."/>
            <person name="Toyoda A."/>
            <person name="Nozaki H."/>
        </authorList>
    </citation>
    <scope>NUCLEOTIDE SEQUENCE</scope>
    <source>
        <strain evidence="3">NIES-3785</strain>
        <strain evidence="2">NIES-3786</strain>
    </source>
</reference>
<sequence>MAQLPMYSLQSITYSMRHKAAQCTLAMRPPPVCLRLNTNAQSECSTSYEPTRWLRMRGGRTRAHARKRSSLPEPPQEENFAGEELAVQTGLQGDLQRLLSRPSSARGSTGDGEDASGNTPAIPRVELDLDMYQKLYGDENSTWRDLPMNLLPRTEEEERKLQAALQMEAYFARTWNHEDVDDLAFFEAEKMRGKAHNIYANVHRVAAMMRVLENEDFRMAEKQTYFSSWSRAEILFAQEYDEFNEAVKANMDALVRQPLEEELRDRLEAIGEATLLPPTEAEQAEPKFPSEEDVARYCVDTFLEGVLPGVSLANPTERYADDIYAGEGDLADELFNMKEAEDDSDADEIQDEERV</sequence>
<dbReference type="Proteomes" id="UP000722791">
    <property type="component" value="Unassembled WGS sequence"/>
</dbReference>